<dbReference type="GO" id="GO:0007131">
    <property type="term" value="P:reciprocal meiotic recombination"/>
    <property type="evidence" value="ECO:0007669"/>
    <property type="project" value="InterPro"/>
</dbReference>
<evidence type="ECO:0000256" key="1">
    <source>
        <dbReference type="SAM" id="MobiDB-lite"/>
    </source>
</evidence>
<keyword evidence="3" id="KW-1185">Reference proteome</keyword>
<feature type="region of interest" description="Disordered" evidence="1">
    <location>
        <begin position="507"/>
        <end position="541"/>
    </location>
</feature>
<evidence type="ECO:0000313" key="3">
    <source>
        <dbReference type="Proteomes" id="UP000191144"/>
    </source>
</evidence>
<proteinExistence type="predicted"/>
<feature type="compositionally biased region" description="Basic and acidic residues" evidence="1">
    <location>
        <begin position="507"/>
        <end position="530"/>
    </location>
</feature>
<accession>A0A1G4JBA4</accession>
<organism evidence="2 3">
    <name type="scientific">Lachancea meyersii CBS 8951</name>
    <dbReference type="NCBI Taxonomy" id="1266667"/>
    <lineage>
        <taxon>Eukaryota</taxon>
        <taxon>Fungi</taxon>
        <taxon>Dikarya</taxon>
        <taxon>Ascomycota</taxon>
        <taxon>Saccharomycotina</taxon>
        <taxon>Saccharomycetes</taxon>
        <taxon>Saccharomycetales</taxon>
        <taxon>Saccharomycetaceae</taxon>
        <taxon>Lachancea</taxon>
    </lineage>
</organism>
<dbReference type="AlphaFoldDB" id="A0A1G4JBA4"/>
<protein>
    <submittedName>
        <fullName evidence="2">LAME_0D09846g1_1</fullName>
    </submittedName>
</protein>
<name>A0A1G4JBA4_9SACH</name>
<dbReference type="InterPro" id="IPR012491">
    <property type="entry name" value="Red1/Rec10"/>
</dbReference>
<sequence length="712" mass="78623">MQYVSRNLFFSFVLKKRFDSHIFDTLLRIAVNNGGCDAWKAIALLLRIVALHKARCTPVLVSLVQAKFRSSLARVLDQTQDFQLAIYLVKMLSFLAPNGETPSTRVRGNSIIHLWEDSRKNKAFFEDSDFIALGTSKHPLFCDFVIKKIGPLSNFGIARAVSYTTRSTSGKSDIKCVQYTCDVIYVWTATEELFEFNLQYFEISATATGVLKLKLLSSPASAISVLDPALDHPWAAATAIFIEFDDARFSQNLLKNCRRQKVSECTSFISVQFNSSSQGEVGESQSFEPLALPTPERESSDALVLPRKKAATPKPSGPPNVVRETAVVPKPLKLVFPRGKIQKAKNKPNNHTVEDEWDFKHSSVGNQAKSALGSPDTHVAADWREAVNGREGSDPEQSPLVMAQKRKQARMNRKNKEALAIAATQQAGITSLGLFKQLCDEIETEKPKGASKSVVVKEHHLHKAKPSAGISEREILQLDSIFNSLGPSAHCKTKKQTANALDAQVKAKEHTKELQKSLPDKKGGKRKAEDLPIANTRATRSKKEIREPLKSAAGNEVDVVVQKPIATAMDPPSVGKIYTSAATAASAAVAAESTNLDATTLTTPFAGLDAGAKTNNLLGSSLTHQLQDQIFSSIHQFADEFTRKMKIINDDFNRKISSELSQKYQLLFAQLQDSFQRDVAQMSEYLQGIKGMLHLPEDQLVDAIRRGRKQFE</sequence>
<evidence type="ECO:0000313" key="2">
    <source>
        <dbReference type="EMBL" id="SCU87373.1"/>
    </source>
</evidence>
<feature type="region of interest" description="Disordered" evidence="1">
    <location>
        <begin position="279"/>
        <end position="304"/>
    </location>
</feature>
<dbReference type="EMBL" id="LT598482">
    <property type="protein sequence ID" value="SCU87373.1"/>
    <property type="molecule type" value="Genomic_DNA"/>
</dbReference>
<dbReference type="OrthoDB" id="3980800at2759"/>
<dbReference type="Proteomes" id="UP000191144">
    <property type="component" value="Chromosome D"/>
</dbReference>
<reference evidence="3" key="1">
    <citation type="submission" date="2016-03" db="EMBL/GenBank/DDBJ databases">
        <authorList>
            <person name="Devillers Hugo."/>
        </authorList>
    </citation>
    <scope>NUCLEOTIDE SEQUENCE [LARGE SCALE GENOMIC DNA]</scope>
</reference>
<gene>
    <name evidence="2" type="ORF">LAME_0D09846G</name>
</gene>
<dbReference type="Pfam" id="PF07964">
    <property type="entry name" value="Red1"/>
    <property type="match status" value="2"/>
</dbReference>